<name>A0A2T0JEP2_9ACTN</name>
<dbReference type="InterPro" id="IPR025241">
    <property type="entry name" value="DUF4190"/>
</dbReference>
<dbReference type="EMBL" id="PVMZ01000044">
    <property type="protein sequence ID" value="PRX06021.1"/>
    <property type="molecule type" value="Genomic_DNA"/>
</dbReference>
<keyword evidence="5" id="KW-1185">Reference proteome</keyword>
<dbReference type="Proteomes" id="UP000239415">
    <property type="component" value="Unassembled WGS sequence"/>
</dbReference>
<reference evidence="4 5" key="1">
    <citation type="submission" date="2018-03" db="EMBL/GenBank/DDBJ databases">
        <title>Genomic Encyclopedia of Archaeal and Bacterial Type Strains, Phase II (KMG-II): from individual species to whole genera.</title>
        <authorList>
            <person name="Goeker M."/>
        </authorList>
    </citation>
    <scope>NUCLEOTIDE SEQUENCE [LARGE SCALE GENOMIC DNA]</scope>
    <source>
        <strain evidence="4 5">DSM 43146</strain>
    </source>
</reference>
<dbReference type="Pfam" id="PF13828">
    <property type="entry name" value="DUF4190"/>
    <property type="match status" value="1"/>
</dbReference>
<evidence type="ECO:0000313" key="5">
    <source>
        <dbReference type="Proteomes" id="UP000239415"/>
    </source>
</evidence>
<feature type="transmembrane region" description="Helical" evidence="2">
    <location>
        <begin position="90"/>
        <end position="111"/>
    </location>
</feature>
<dbReference type="OrthoDB" id="4374883at2"/>
<proteinExistence type="predicted"/>
<evidence type="ECO:0000256" key="1">
    <source>
        <dbReference type="SAM" id="MobiDB-lite"/>
    </source>
</evidence>
<sequence>MLFSCRSAAPFHVACQEISLSYPPHHGHYRSQPPVVPGQPAPQYRQHGYPPPQSAPPPPPMMMQPPMVVAVAPTSGLAVTSLVFGLIGFFGGFCFFGIPCAIAVVLGHLAIRETRSGERGGHGMAIAGLILGYFLIIPAIIVIAMGGFGAVLGSVSP</sequence>
<gene>
    <name evidence="4" type="ORF">CLV67_14445</name>
</gene>
<dbReference type="AlphaFoldDB" id="A0A2T0JEP2"/>
<feature type="transmembrane region" description="Helical" evidence="2">
    <location>
        <begin position="123"/>
        <end position="152"/>
    </location>
</feature>
<keyword evidence="2" id="KW-1133">Transmembrane helix</keyword>
<keyword evidence="2" id="KW-0472">Membrane</keyword>
<comment type="caution">
    <text evidence="4">The sequence shown here is derived from an EMBL/GenBank/DDBJ whole genome shotgun (WGS) entry which is preliminary data.</text>
</comment>
<accession>A0A2T0JEP2</accession>
<evidence type="ECO:0000313" key="4">
    <source>
        <dbReference type="EMBL" id="PRX06021.1"/>
    </source>
</evidence>
<evidence type="ECO:0000259" key="3">
    <source>
        <dbReference type="Pfam" id="PF13828"/>
    </source>
</evidence>
<feature type="domain" description="DUF4190" evidence="3">
    <location>
        <begin position="77"/>
        <end position="141"/>
    </location>
</feature>
<evidence type="ECO:0000256" key="2">
    <source>
        <dbReference type="SAM" id="Phobius"/>
    </source>
</evidence>
<protein>
    <submittedName>
        <fullName evidence="4">Uncharacterized protein DUF4190</fullName>
    </submittedName>
</protein>
<keyword evidence="2" id="KW-0812">Transmembrane</keyword>
<feature type="region of interest" description="Disordered" evidence="1">
    <location>
        <begin position="29"/>
        <end position="57"/>
    </location>
</feature>
<organism evidence="4 5">
    <name type="scientific">Actinoplanes italicus</name>
    <dbReference type="NCBI Taxonomy" id="113567"/>
    <lineage>
        <taxon>Bacteria</taxon>
        <taxon>Bacillati</taxon>
        <taxon>Actinomycetota</taxon>
        <taxon>Actinomycetes</taxon>
        <taxon>Micromonosporales</taxon>
        <taxon>Micromonosporaceae</taxon>
        <taxon>Actinoplanes</taxon>
    </lineage>
</organism>